<reference evidence="1 2" key="1">
    <citation type="submission" date="2017-08" db="EMBL/GenBank/DDBJ databases">
        <title>Infants hospitalized years apart are colonized by the same room-sourced microbial strains.</title>
        <authorList>
            <person name="Brooks B."/>
            <person name="Olm M.R."/>
            <person name="Firek B.A."/>
            <person name="Baker R."/>
            <person name="Thomas B.C."/>
            <person name="Morowitz M.J."/>
            <person name="Banfield J.F."/>
        </authorList>
    </citation>
    <scope>NUCLEOTIDE SEQUENCE [LARGE SCALE GENOMIC DNA]</scope>
    <source>
        <strain evidence="1">S2_018_000_R2_104</strain>
    </source>
</reference>
<comment type="caution">
    <text evidence="1">The sequence shown here is derived from an EMBL/GenBank/DDBJ whole genome shotgun (WGS) entry which is preliminary data.</text>
</comment>
<evidence type="ECO:0000313" key="2">
    <source>
        <dbReference type="Proteomes" id="UP000249557"/>
    </source>
</evidence>
<accession>A0A2W5A3K1</accession>
<protein>
    <submittedName>
        <fullName evidence="1">Uncharacterized protein</fullName>
    </submittedName>
</protein>
<dbReference type="AlphaFoldDB" id="A0A2W5A3K1"/>
<proteinExistence type="predicted"/>
<sequence>MHSLQTTSDLSELAQHLKKILLGEMNRQTLREDFMERAAPVGLTPDQSRLLHEHASPTAQEEGGVYTPSMLWHAFTDPLKKRLCAIPLLPRGKHQAEAAMEMLLFARWNIANYEMFVDASYDQPAPPYPSPEWKVRTFPALLGYMRDSYLPVLGNAVAATLKVTPETLETYLGAMEKDLLATGPEGVEIFRPIPQNAWRAPAIPEPA</sequence>
<dbReference type="Proteomes" id="UP000249557">
    <property type="component" value="Unassembled WGS sequence"/>
</dbReference>
<name>A0A2W5A3K1_9BACT</name>
<dbReference type="EMBL" id="QFNK01000037">
    <property type="protein sequence ID" value="PZO87887.1"/>
    <property type="molecule type" value="Genomic_DNA"/>
</dbReference>
<gene>
    <name evidence="1" type="ORF">DI626_03010</name>
</gene>
<organism evidence="1 2">
    <name type="scientific">Micavibrio aeruginosavorus</name>
    <dbReference type="NCBI Taxonomy" id="349221"/>
    <lineage>
        <taxon>Bacteria</taxon>
        <taxon>Pseudomonadati</taxon>
        <taxon>Bdellovibrionota</taxon>
        <taxon>Bdellovibrionia</taxon>
        <taxon>Bdellovibrionales</taxon>
        <taxon>Pseudobdellovibrionaceae</taxon>
        <taxon>Micavibrio</taxon>
    </lineage>
</organism>
<evidence type="ECO:0000313" key="1">
    <source>
        <dbReference type="EMBL" id="PZO87887.1"/>
    </source>
</evidence>